<keyword evidence="1" id="KW-0812">Transmembrane</keyword>
<keyword evidence="1" id="KW-1133">Transmembrane helix</keyword>
<dbReference type="AlphaFoldDB" id="A0A443I9P4"/>
<evidence type="ECO:0000313" key="2">
    <source>
        <dbReference type="EMBL" id="RWR00844.1"/>
    </source>
</evidence>
<feature type="transmembrane region" description="Helical" evidence="1">
    <location>
        <begin position="116"/>
        <end position="136"/>
    </location>
</feature>
<organism evidence="2 3">
    <name type="scientific">[Pantoea] beijingensis</name>
    <dbReference type="NCBI Taxonomy" id="1324864"/>
    <lineage>
        <taxon>Bacteria</taxon>
        <taxon>Pseudomonadati</taxon>
        <taxon>Pseudomonadota</taxon>
        <taxon>Gammaproteobacteria</taxon>
        <taxon>Enterobacterales</taxon>
        <taxon>Erwiniaceae</taxon>
        <taxon>Erwinia</taxon>
    </lineage>
</organism>
<gene>
    <name evidence="2" type="ORF">ED28_16965</name>
</gene>
<dbReference type="Pfam" id="PF11143">
    <property type="entry name" value="DUF2919"/>
    <property type="match status" value="1"/>
</dbReference>
<feature type="transmembrane region" description="Helical" evidence="1">
    <location>
        <begin position="20"/>
        <end position="39"/>
    </location>
</feature>
<dbReference type="Proteomes" id="UP000288794">
    <property type="component" value="Unassembled WGS sequence"/>
</dbReference>
<dbReference type="InterPro" id="IPR021318">
    <property type="entry name" value="DUF2919"/>
</dbReference>
<feature type="transmembrane region" description="Helical" evidence="1">
    <location>
        <begin position="59"/>
        <end position="77"/>
    </location>
</feature>
<evidence type="ECO:0000256" key="1">
    <source>
        <dbReference type="SAM" id="Phobius"/>
    </source>
</evidence>
<comment type="caution">
    <text evidence="2">The sequence shown here is derived from an EMBL/GenBank/DDBJ whole genome shotgun (WGS) entry which is preliminary data.</text>
</comment>
<keyword evidence="1" id="KW-0472">Membrane</keyword>
<sequence length="152" mass="17212">MTLNYSPDDYDQKGQLRLPLSFWIVLLLQARTWVLFVVAGASRQQGTDLLTLFYPDAHAFWLGLALGIPAAFGLLLTGYRQRLPGVWQAWRWVLCAALVAMMLSQAVTLWQGDETFSPLVGVFGLFDLLALGYLTLNRRLRHCFDRHLNAAE</sequence>
<evidence type="ECO:0000313" key="3">
    <source>
        <dbReference type="Proteomes" id="UP000288794"/>
    </source>
</evidence>
<dbReference type="EMBL" id="JMEE01000045">
    <property type="protein sequence ID" value="RWR00844.1"/>
    <property type="molecule type" value="Genomic_DNA"/>
</dbReference>
<keyword evidence="3" id="KW-1185">Reference proteome</keyword>
<protein>
    <submittedName>
        <fullName evidence="2">Membrane protein</fullName>
    </submittedName>
</protein>
<reference evidence="2 3" key="1">
    <citation type="submission" date="2014-04" db="EMBL/GenBank/DDBJ databases">
        <title>Draft genome sequence of Pantoea beijingensis strain LMG 27579, an emerging pathogen to Pleurotus eryngii with potential industrial application.</title>
        <authorList>
            <person name="Xu F."/>
            <person name="Liu Y."/>
            <person name="Wang S."/>
            <person name="Yin Y."/>
            <person name="Ma Y."/>
            <person name="Zhao S."/>
            <person name="Rong C."/>
        </authorList>
    </citation>
    <scope>NUCLEOTIDE SEQUENCE [LARGE SCALE GENOMIC DNA]</scope>
    <source>
        <strain evidence="2 3">LMG 27579</strain>
    </source>
</reference>
<accession>A0A443I9P4</accession>
<proteinExistence type="predicted"/>
<name>A0A443I9P4_9GAMM</name>
<feature type="transmembrane region" description="Helical" evidence="1">
    <location>
        <begin position="89"/>
        <end position="110"/>
    </location>
</feature>